<organism evidence="2 3">
    <name type="scientific">Companilactobacillus heilongjiangensis</name>
    <dbReference type="NCBI Taxonomy" id="1074467"/>
    <lineage>
        <taxon>Bacteria</taxon>
        <taxon>Bacillati</taxon>
        <taxon>Bacillota</taxon>
        <taxon>Bacilli</taxon>
        <taxon>Lactobacillales</taxon>
        <taxon>Lactobacillaceae</taxon>
        <taxon>Companilactobacillus</taxon>
    </lineage>
</organism>
<dbReference type="Gene3D" id="3.40.50.10440">
    <property type="entry name" value="Dihydroxyacetone kinase, domain 1"/>
    <property type="match status" value="1"/>
</dbReference>
<evidence type="ECO:0000259" key="1">
    <source>
        <dbReference type="PROSITE" id="PS51481"/>
    </source>
</evidence>
<gene>
    <name evidence="2" type="ORF">JP39_03765</name>
</gene>
<protein>
    <submittedName>
        <fullName evidence="2">Dihydroxyacetone kinase</fullName>
    </submittedName>
</protein>
<dbReference type="SUPFAM" id="SSF82549">
    <property type="entry name" value="DAK1/DegV-like"/>
    <property type="match status" value="1"/>
</dbReference>
<dbReference type="RefSeq" id="WP_041499237.1">
    <property type="nucleotide sequence ID" value="NZ_BJDV01000008.1"/>
</dbReference>
<keyword evidence="2" id="KW-0808">Transferase</keyword>
<dbReference type="GO" id="GO:0005829">
    <property type="term" value="C:cytosol"/>
    <property type="evidence" value="ECO:0007669"/>
    <property type="project" value="TreeGrafter"/>
</dbReference>
<dbReference type="InterPro" id="IPR012736">
    <property type="entry name" value="DhaK_1"/>
</dbReference>
<accession>A0A0K2LB75</accession>
<keyword evidence="2" id="KW-0418">Kinase</keyword>
<dbReference type="OrthoDB" id="9806345at2"/>
<dbReference type="InterPro" id="IPR050861">
    <property type="entry name" value="Dihydroxyacetone_Kinase"/>
</dbReference>
<keyword evidence="3" id="KW-1185">Reference proteome</keyword>
<dbReference type="NCBIfam" id="TIGR02363">
    <property type="entry name" value="dhaK1"/>
    <property type="match status" value="1"/>
</dbReference>
<dbReference type="KEGG" id="lhi:JP39_03765"/>
<dbReference type="InterPro" id="IPR004006">
    <property type="entry name" value="DhaK_dom"/>
</dbReference>
<dbReference type="PANTHER" id="PTHR28629">
    <property type="entry name" value="TRIOKINASE/FMN CYCLASE"/>
    <property type="match status" value="1"/>
</dbReference>
<dbReference type="GO" id="GO:0019563">
    <property type="term" value="P:glycerol catabolic process"/>
    <property type="evidence" value="ECO:0007669"/>
    <property type="project" value="TreeGrafter"/>
</dbReference>
<dbReference type="FunFam" id="3.40.50.10440:FF:000001">
    <property type="entry name" value="Dihydroxyacetone kinase, DhaK subunit"/>
    <property type="match status" value="1"/>
</dbReference>
<dbReference type="PANTHER" id="PTHR28629:SF4">
    <property type="entry name" value="TRIOKINASE_FMN CYCLASE"/>
    <property type="match status" value="1"/>
</dbReference>
<dbReference type="STRING" id="1074467.JP39_03765"/>
<evidence type="ECO:0000313" key="2">
    <source>
        <dbReference type="EMBL" id="ALB28546.1"/>
    </source>
</evidence>
<dbReference type="Pfam" id="PF02733">
    <property type="entry name" value="Dak1"/>
    <property type="match status" value="1"/>
</dbReference>
<dbReference type="Proteomes" id="UP000061546">
    <property type="component" value="Chromosome"/>
</dbReference>
<dbReference type="EMBL" id="CP012559">
    <property type="protein sequence ID" value="ALB28546.1"/>
    <property type="molecule type" value="Genomic_DNA"/>
</dbReference>
<reference evidence="2 3" key="1">
    <citation type="submission" date="2015-08" db="EMBL/GenBank/DDBJ databases">
        <title>Genomic sequence of Lactobacillus heilongjiangensis DSM 28069, isolated from Chinese traditional pickle.</title>
        <authorList>
            <person name="Jiang X."/>
            <person name="Zheng B."/>
            <person name="Cheng H."/>
        </authorList>
    </citation>
    <scope>NUCLEOTIDE SEQUENCE [LARGE SCALE GENOMIC DNA]</scope>
    <source>
        <strain evidence="2 3">DSM 28069</strain>
    </source>
</reference>
<feature type="domain" description="DhaK" evidence="1">
    <location>
        <begin position="7"/>
        <end position="330"/>
    </location>
</feature>
<dbReference type="GO" id="GO:0004371">
    <property type="term" value="F:glycerone kinase activity"/>
    <property type="evidence" value="ECO:0007669"/>
    <property type="project" value="InterPro"/>
</dbReference>
<sequence>MKKIINNVEDIVPEMIAGLVRTNADLVKQIDGTTAVVRNDAKFKENKQVGIVSGGGSGHEPLHAGYVGDGMLSAAVAGEVFTSPTPDQIYEAITAVNQGKGVLLIVKNYSGDVMNFDMAKEMAEADDIEIKTIVVDDDISVKNSEFTQGKRGVAGTALVEKIVGAAARSGMSLDDLATLGQKVIDNTKTIGIALHAATVPAVGHPGFELGDDEIEYGIGIHNERGYAVEKIRPAKELANELIEKIMNEFSGQDGDFAILVNGMGGTPLMEQYIFANDVLNELAAKKIKVSFSKVGNLVTSLDMQGISLTIMKADAAWIKYLKEPVTTIAW</sequence>
<dbReference type="Gene3D" id="3.30.1180.20">
    <property type="entry name" value="Dihydroxyacetone kinase, domain 2"/>
    <property type="match status" value="1"/>
</dbReference>
<evidence type="ECO:0000313" key="3">
    <source>
        <dbReference type="Proteomes" id="UP000061546"/>
    </source>
</evidence>
<dbReference type="AlphaFoldDB" id="A0A0K2LB75"/>
<proteinExistence type="predicted"/>
<name>A0A0K2LB75_9LACO</name>
<dbReference type="PROSITE" id="PS51481">
    <property type="entry name" value="DHAK"/>
    <property type="match status" value="1"/>
</dbReference>